<evidence type="ECO:0000256" key="1">
    <source>
        <dbReference type="RuleBase" id="RU004374"/>
    </source>
</evidence>
<evidence type="ECO:0000313" key="3">
    <source>
        <dbReference type="Proteomes" id="UP000886653"/>
    </source>
</evidence>
<comment type="caution">
    <text evidence="2">The sequence shown here is derived from an EMBL/GenBank/DDBJ whole genome shotgun (WGS) entry which is preliminary data.</text>
</comment>
<keyword evidence="1" id="KW-0694">RNA-binding</keyword>
<evidence type="ECO:0000313" key="2">
    <source>
        <dbReference type="EMBL" id="KAG0147652.1"/>
    </source>
</evidence>
<dbReference type="GO" id="GO:0003743">
    <property type="term" value="F:translation initiation factor activity"/>
    <property type="evidence" value="ECO:0007669"/>
    <property type="project" value="UniProtKB-KW"/>
</dbReference>
<dbReference type="GO" id="GO:0000340">
    <property type="term" value="F:RNA 7-methylguanosine cap binding"/>
    <property type="evidence" value="ECO:0007669"/>
    <property type="project" value="TreeGrafter"/>
</dbReference>
<gene>
    <name evidence="2" type="ORF">CROQUDRAFT_42537</name>
</gene>
<keyword evidence="1" id="KW-0396">Initiation factor</keyword>
<reference evidence="2" key="1">
    <citation type="submission" date="2013-11" db="EMBL/GenBank/DDBJ databases">
        <title>Genome sequence of the fusiform rust pathogen reveals effectors for host alternation and coevolution with pine.</title>
        <authorList>
            <consortium name="DOE Joint Genome Institute"/>
            <person name="Smith K."/>
            <person name="Pendleton A."/>
            <person name="Kubisiak T."/>
            <person name="Anderson C."/>
            <person name="Salamov A."/>
            <person name="Aerts A."/>
            <person name="Riley R."/>
            <person name="Clum A."/>
            <person name="Lindquist E."/>
            <person name="Ence D."/>
            <person name="Campbell M."/>
            <person name="Kronenberg Z."/>
            <person name="Feau N."/>
            <person name="Dhillon B."/>
            <person name="Hamelin R."/>
            <person name="Burleigh J."/>
            <person name="Smith J."/>
            <person name="Yandell M."/>
            <person name="Nelson C."/>
            <person name="Grigoriev I."/>
            <person name="Davis J."/>
        </authorList>
    </citation>
    <scope>NUCLEOTIDE SEQUENCE</scope>
    <source>
        <strain evidence="2">G11</strain>
    </source>
</reference>
<dbReference type="Proteomes" id="UP000886653">
    <property type="component" value="Unassembled WGS sequence"/>
</dbReference>
<name>A0A9P6TCT7_9BASI</name>
<proteinExistence type="inferred from homology"/>
<sequence length="178" mass="19428">SSSLKAAEYQSGMSEVFSNLNDVESLCNALIGFKKTLANRMLRSGLETPGNGLGLIGMKPQQNLHFFKVGVNPVWEDPWNVKGGRLTISTTLSNLDPTFESLVLLLAGGVIELDSGKGGKVVGIVGSRRSRGDRIEIWLSGDQIGQSPQENWIKKVHEILIRELGTTDVKAAKFKRHL</sequence>
<feature type="non-terminal residue" evidence="2">
    <location>
        <position position="1"/>
    </location>
</feature>
<accession>A0A9P6TCT7</accession>
<keyword evidence="3" id="KW-1185">Reference proteome</keyword>
<dbReference type="InterPro" id="IPR001040">
    <property type="entry name" value="TIF_eIF_4E"/>
</dbReference>
<dbReference type="SUPFAM" id="SSF55418">
    <property type="entry name" value="eIF4e-like"/>
    <property type="match status" value="1"/>
</dbReference>
<dbReference type="GO" id="GO:0016281">
    <property type="term" value="C:eukaryotic translation initiation factor 4F complex"/>
    <property type="evidence" value="ECO:0007669"/>
    <property type="project" value="TreeGrafter"/>
</dbReference>
<comment type="similarity">
    <text evidence="1">Belongs to the eukaryotic initiation factor 4E family.</text>
</comment>
<dbReference type="Pfam" id="PF01652">
    <property type="entry name" value="IF4E"/>
    <property type="match status" value="1"/>
</dbReference>
<dbReference type="AlphaFoldDB" id="A0A9P6TCT7"/>
<dbReference type="EMBL" id="MU167245">
    <property type="protein sequence ID" value="KAG0147652.1"/>
    <property type="molecule type" value="Genomic_DNA"/>
</dbReference>
<dbReference type="PANTHER" id="PTHR11960:SF71">
    <property type="entry name" value="TRANSLATION INITIATION FACTOR 4E"/>
    <property type="match status" value="1"/>
</dbReference>
<dbReference type="Gene3D" id="3.30.760.10">
    <property type="entry name" value="RNA Cap, Translation Initiation Factor Eif4e"/>
    <property type="match status" value="1"/>
</dbReference>
<dbReference type="PANTHER" id="PTHR11960">
    <property type="entry name" value="EUKARYOTIC TRANSLATION INITIATION FACTOR 4E RELATED"/>
    <property type="match status" value="1"/>
</dbReference>
<protein>
    <submittedName>
        <fullName evidence="2">Uncharacterized protein</fullName>
    </submittedName>
</protein>
<organism evidence="2 3">
    <name type="scientific">Cronartium quercuum f. sp. fusiforme G11</name>
    <dbReference type="NCBI Taxonomy" id="708437"/>
    <lineage>
        <taxon>Eukaryota</taxon>
        <taxon>Fungi</taxon>
        <taxon>Dikarya</taxon>
        <taxon>Basidiomycota</taxon>
        <taxon>Pucciniomycotina</taxon>
        <taxon>Pucciniomycetes</taxon>
        <taxon>Pucciniales</taxon>
        <taxon>Coleosporiaceae</taxon>
        <taxon>Cronartium</taxon>
    </lineage>
</organism>
<keyword evidence="1" id="KW-0648">Protein biosynthesis</keyword>
<dbReference type="InterPro" id="IPR023398">
    <property type="entry name" value="TIF_eIF4e-like"/>
</dbReference>
<dbReference type="OrthoDB" id="17977at2759"/>